<dbReference type="UniPathway" id="UPA00219"/>
<dbReference type="PIRSF" id="PIRSF002799">
    <property type="entry name" value="PBP_1b"/>
    <property type="match status" value="1"/>
</dbReference>
<dbReference type="Proteomes" id="UP000199233">
    <property type="component" value="Unassembled WGS sequence"/>
</dbReference>
<keyword evidence="16" id="KW-0046">Antibiotic resistance</keyword>
<evidence type="ECO:0000256" key="24">
    <source>
        <dbReference type="PIRSR" id="PIRSR002799-1"/>
    </source>
</evidence>
<comment type="catalytic activity">
    <reaction evidence="20">
        <text>Preferential cleavage: (Ac)2-L-Lys-D-Ala-|-D-Ala. Also transpeptidation of peptidyl-alanyl moieties that are N-acyl substituents of D-alanine.</text>
        <dbReference type="EC" id="3.4.16.4"/>
    </reaction>
</comment>
<proteinExistence type="inferred from homology"/>
<evidence type="ECO:0000256" key="17">
    <source>
        <dbReference type="ARBA" id="ARBA00023268"/>
    </source>
</evidence>
<dbReference type="InterPro" id="IPR028166">
    <property type="entry name" value="UB2H"/>
</dbReference>
<evidence type="ECO:0000256" key="3">
    <source>
        <dbReference type="ARBA" id="ARBA00004752"/>
    </source>
</evidence>
<feature type="domain" description="Glycosyl transferase family 51" evidence="26">
    <location>
        <begin position="151"/>
        <end position="325"/>
    </location>
</feature>
<dbReference type="InterPro" id="IPR001264">
    <property type="entry name" value="Glyco_trans_51"/>
</dbReference>
<dbReference type="Pfam" id="PF00912">
    <property type="entry name" value="Transgly"/>
    <property type="match status" value="1"/>
</dbReference>
<keyword evidence="12" id="KW-0378">Hydrolase</keyword>
<feature type="active site" description="Proton donor; for transglycosylase activity" evidence="24">
    <location>
        <position position="180"/>
    </location>
</feature>
<evidence type="ECO:0000256" key="8">
    <source>
        <dbReference type="ARBA" id="ARBA00022645"/>
    </source>
</evidence>
<dbReference type="GO" id="GO:0009274">
    <property type="term" value="C:peptidoglycan-based cell wall"/>
    <property type="evidence" value="ECO:0007669"/>
    <property type="project" value="UniProtKB-UniRule"/>
</dbReference>
<evidence type="ECO:0000256" key="12">
    <source>
        <dbReference type="ARBA" id="ARBA00022801"/>
    </source>
</evidence>
<dbReference type="InterPro" id="IPR023346">
    <property type="entry name" value="Lysozyme-like_dom_sf"/>
</dbReference>
<evidence type="ECO:0000256" key="6">
    <source>
        <dbReference type="ARBA" id="ARBA00018637"/>
    </source>
</evidence>
<evidence type="ECO:0000256" key="16">
    <source>
        <dbReference type="ARBA" id="ARBA00023251"/>
    </source>
</evidence>
<dbReference type="GO" id="GO:0006508">
    <property type="term" value="P:proteolysis"/>
    <property type="evidence" value="ECO:0007669"/>
    <property type="project" value="UniProtKB-KW"/>
</dbReference>
<keyword evidence="15" id="KW-0472">Membrane</keyword>
<dbReference type="InterPro" id="IPR001460">
    <property type="entry name" value="PCN-bd_Tpept"/>
</dbReference>
<comment type="pathway">
    <text evidence="3 23">Cell wall biogenesis; peptidoglycan biosynthesis.</text>
</comment>
<evidence type="ECO:0000256" key="15">
    <source>
        <dbReference type="ARBA" id="ARBA00023136"/>
    </source>
</evidence>
<keyword evidence="7" id="KW-1003">Cell membrane</keyword>
<keyword evidence="13 23" id="KW-0133">Cell shape</keyword>
<dbReference type="InterPro" id="IPR012338">
    <property type="entry name" value="Beta-lactam/transpept-like"/>
</dbReference>
<evidence type="ECO:0000256" key="13">
    <source>
        <dbReference type="ARBA" id="ARBA00022960"/>
    </source>
</evidence>
<dbReference type="Pfam" id="PF14814">
    <property type="entry name" value="UB2H"/>
    <property type="match status" value="1"/>
</dbReference>
<evidence type="ECO:0000259" key="25">
    <source>
        <dbReference type="Pfam" id="PF00905"/>
    </source>
</evidence>
<sequence length="767" mass="83644">MASFSRKLGLLLVSALVLLLSVGGVLLAAYLIKLDGQIRQRFAGARWALPAQVYAAPQELYAGLGLSAAELAHELDRLGYRQDAELPAAGTYRLAGQRLEVQLRGFAFWDGAQAPQKLSISFTGNSLSSVRDGDSGQERDIVRLDPMLIGSIYPKQGEDRVLIKLSDLPALVPKGLVAVEDHDFYSHAGVSIKAILRASFANLRAGHVVQGGSTITQQLIKNFFLSSSQTWDRKINEALMAVLLESHYSKDEILEAYLNEVHLGQDGNRAVHGFGLGAQFYFNKPLSELRPHEVALLVGLVKGASYYNPRRNPQRALDRRNVVLGVFRDEGLLNEQEYRESLAMPLGVVGGRGGGVERYPAFVELVKRQLEQQYKDEDLTNEGLRIFTTLDPHAQEVLETHVLDVLPQLEKARRIKPGLLQASGVITSADRGEVLALVGGRDLRYPGFNRALDSRRSIGSLAKPFVYLTALQQPERYNLETVLPDEPIEVRQAGAALWAPRNYDKQLHGPQHLYMALAQSLNLPTVHLGLELGPAAVLKTMQSAGYSGDAKALPSIFLGAVDASPLEVAQMYGTLAAGGFQAPPSAIREVQTKEGQPLKRFPLQVRQTLPEGPIYLLTWALQKVMQLGTGRAAYSLLPADTVVAGKSGTTDDYRDSWFAGFGADRVTVIWVGRDDNQSTGLSGSAGALPIWARVMRDLHVRSIDPVPPAGVEEVLIEPASGLRADEHCGNAFSVPYLGDSAPQEWAPCTGQNPLSAPLKWLRDIFGN</sequence>
<reference evidence="28 29" key="1">
    <citation type="submission" date="2016-10" db="EMBL/GenBank/DDBJ databases">
        <authorList>
            <person name="de Groot N.N."/>
        </authorList>
    </citation>
    <scope>NUCLEOTIDE SEQUENCE [LARGE SCALE GENOMIC DNA]</scope>
    <source>
        <strain evidence="28 29">DSM 25927</strain>
    </source>
</reference>
<comment type="similarity">
    <text evidence="4 23">In the C-terminal section; belongs to the transpeptidase family.</text>
</comment>
<keyword evidence="14 23" id="KW-0573">Peptidoglycan synthesis</keyword>
<evidence type="ECO:0000256" key="23">
    <source>
        <dbReference type="PIRNR" id="PIRNR002799"/>
    </source>
</evidence>
<evidence type="ECO:0000256" key="22">
    <source>
        <dbReference type="NCBIfam" id="TIGR02071"/>
    </source>
</evidence>
<evidence type="ECO:0000256" key="1">
    <source>
        <dbReference type="ARBA" id="ARBA00002624"/>
    </source>
</evidence>
<evidence type="ECO:0000259" key="26">
    <source>
        <dbReference type="Pfam" id="PF00912"/>
    </source>
</evidence>
<evidence type="ECO:0000256" key="2">
    <source>
        <dbReference type="ARBA" id="ARBA00004236"/>
    </source>
</evidence>
<dbReference type="Pfam" id="PF00905">
    <property type="entry name" value="Transpeptidase"/>
    <property type="match status" value="1"/>
</dbReference>
<evidence type="ECO:0000256" key="14">
    <source>
        <dbReference type="ARBA" id="ARBA00022984"/>
    </source>
</evidence>
<dbReference type="GO" id="GO:0008658">
    <property type="term" value="F:penicillin binding"/>
    <property type="evidence" value="ECO:0007669"/>
    <property type="project" value="UniProtKB-UniRule"/>
</dbReference>
<comment type="function">
    <text evidence="1 23">Cell wall formation. Synthesis of cross-linked peptidoglycan from the lipid intermediates. The enzyme has a penicillin-insensitive transglycosylase N-terminal domain (formation of linear glycan strands) and a penicillin-sensitive transpeptidase C-terminal domain (cross-linking of the peptide subunits).</text>
</comment>
<evidence type="ECO:0000256" key="7">
    <source>
        <dbReference type="ARBA" id="ARBA00022475"/>
    </source>
</evidence>
<dbReference type="GO" id="GO:0008955">
    <property type="term" value="F:peptidoglycan glycosyltransferase activity"/>
    <property type="evidence" value="ECO:0007669"/>
    <property type="project" value="UniProtKB-UniRule"/>
</dbReference>
<evidence type="ECO:0000256" key="18">
    <source>
        <dbReference type="ARBA" id="ARBA00023316"/>
    </source>
</evidence>
<feature type="domain" description="Penicillin-binding protein transpeptidase" evidence="25">
    <location>
        <begin position="424"/>
        <end position="681"/>
    </location>
</feature>
<keyword evidence="11 23" id="KW-0808">Transferase</keyword>
<gene>
    <name evidence="28" type="ORF">SAMN04488038_109211</name>
</gene>
<keyword evidence="9" id="KW-0645">Protease</keyword>
<dbReference type="Gene3D" id="3.40.710.10">
    <property type="entry name" value="DD-peptidase/beta-lactamase superfamily"/>
    <property type="match status" value="1"/>
</dbReference>
<evidence type="ECO:0000256" key="21">
    <source>
        <dbReference type="ARBA" id="ARBA00049902"/>
    </source>
</evidence>
<dbReference type="InterPro" id="IPR011813">
    <property type="entry name" value="PBP_1b"/>
</dbReference>
<dbReference type="GO" id="GO:0071555">
    <property type="term" value="P:cell wall organization"/>
    <property type="evidence" value="ECO:0007669"/>
    <property type="project" value="UniProtKB-UniRule"/>
</dbReference>
<dbReference type="Gene3D" id="3.30.2060.10">
    <property type="entry name" value="Penicillin-binding protein 1b domain"/>
    <property type="match status" value="1"/>
</dbReference>
<evidence type="ECO:0000259" key="27">
    <source>
        <dbReference type="Pfam" id="PF14814"/>
    </source>
</evidence>
<keyword evidence="8" id="KW-0121">Carboxypeptidase</keyword>
<dbReference type="AlphaFoldDB" id="A0A1H9I7D0"/>
<dbReference type="InterPro" id="IPR050396">
    <property type="entry name" value="Glycosyltr_51/Transpeptidase"/>
</dbReference>
<dbReference type="InterPro" id="IPR036950">
    <property type="entry name" value="PBP_transglycosylase"/>
</dbReference>
<dbReference type="GO" id="GO:0030288">
    <property type="term" value="C:outer membrane-bounded periplasmic space"/>
    <property type="evidence" value="ECO:0007669"/>
    <property type="project" value="TreeGrafter"/>
</dbReference>
<dbReference type="SUPFAM" id="SSF56601">
    <property type="entry name" value="beta-lactamase/transpeptidase-like"/>
    <property type="match status" value="1"/>
</dbReference>
<dbReference type="GO" id="GO:0005886">
    <property type="term" value="C:plasma membrane"/>
    <property type="evidence" value="ECO:0007669"/>
    <property type="project" value="UniProtKB-SubCell"/>
</dbReference>
<dbReference type="NCBIfam" id="TIGR02071">
    <property type="entry name" value="PBP_1b"/>
    <property type="match status" value="1"/>
</dbReference>
<keyword evidence="18 23" id="KW-0961">Cell wall biogenesis/degradation</keyword>
<dbReference type="STRING" id="489703.SAMN04488038_109211"/>
<dbReference type="PANTHER" id="PTHR32282:SF11">
    <property type="entry name" value="PENICILLIN-BINDING PROTEIN 1B"/>
    <property type="match status" value="1"/>
</dbReference>
<feature type="domain" description="Bifunctional transglycosylase second" evidence="27">
    <location>
        <begin position="60"/>
        <end position="144"/>
    </location>
</feature>
<comment type="similarity">
    <text evidence="5 23">In the N-terminal section; belongs to the glycosyltransferase 51 family.</text>
</comment>
<evidence type="ECO:0000256" key="10">
    <source>
        <dbReference type="ARBA" id="ARBA00022676"/>
    </source>
</evidence>
<evidence type="ECO:0000256" key="5">
    <source>
        <dbReference type="ARBA" id="ARBA00007739"/>
    </source>
</evidence>
<evidence type="ECO:0000256" key="20">
    <source>
        <dbReference type="ARBA" id="ARBA00034000"/>
    </source>
</evidence>
<comment type="catalytic activity">
    <reaction evidence="21">
        <text>[GlcNAc-(1-&gt;4)-Mur2Ac(oyl-L-Ala-gamma-D-Glu-L-Lys-D-Ala-D-Ala)](n)-di-trans,octa-cis-undecaprenyl diphosphate + beta-D-GlcNAc-(1-&gt;4)-Mur2Ac(oyl-L-Ala-gamma-D-Glu-L-Lys-D-Ala-D-Ala)-di-trans,octa-cis-undecaprenyl diphosphate = [GlcNAc-(1-&gt;4)-Mur2Ac(oyl-L-Ala-gamma-D-Glu-L-Lys-D-Ala-D-Ala)](n+1)-di-trans,octa-cis-undecaprenyl diphosphate + di-trans,octa-cis-undecaprenyl diphosphate + H(+)</text>
        <dbReference type="Rhea" id="RHEA:23708"/>
        <dbReference type="Rhea" id="RHEA-COMP:9602"/>
        <dbReference type="Rhea" id="RHEA-COMP:9603"/>
        <dbReference type="ChEBI" id="CHEBI:15378"/>
        <dbReference type="ChEBI" id="CHEBI:58405"/>
        <dbReference type="ChEBI" id="CHEBI:60033"/>
        <dbReference type="ChEBI" id="CHEBI:78435"/>
        <dbReference type="EC" id="2.4.99.28"/>
    </reaction>
</comment>
<dbReference type="Gene3D" id="1.10.3810.10">
    <property type="entry name" value="Biosynthetic peptidoglycan transglycosylase-like"/>
    <property type="match status" value="1"/>
</dbReference>
<dbReference type="GO" id="GO:0009252">
    <property type="term" value="P:peptidoglycan biosynthetic process"/>
    <property type="evidence" value="ECO:0007669"/>
    <property type="project" value="UniProtKB-UniRule"/>
</dbReference>
<keyword evidence="17" id="KW-0511">Multifunctional enzyme</keyword>
<evidence type="ECO:0000313" key="29">
    <source>
        <dbReference type="Proteomes" id="UP000199233"/>
    </source>
</evidence>
<organism evidence="28 29">
    <name type="scientific">Solimonas aquatica</name>
    <dbReference type="NCBI Taxonomy" id="489703"/>
    <lineage>
        <taxon>Bacteria</taxon>
        <taxon>Pseudomonadati</taxon>
        <taxon>Pseudomonadota</taxon>
        <taxon>Gammaproteobacteria</taxon>
        <taxon>Nevskiales</taxon>
        <taxon>Nevskiaceae</taxon>
        <taxon>Solimonas</taxon>
    </lineage>
</organism>
<evidence type="ECO:0000256" key="11">
    <source>
        <dbReference type="ARBA" id="ARBA00022679"/>
    </source>
</evidence>
<dbReference type="RefSeq" id="WP_093286752.1">
    <property type="nucleotide sequence ID" value="NZ_FOFS01000009.1"/>
</dbReference>
<name>A0A1H9I7D0_9GAMM</name>
<feature type="active site" description="Acyl-ester intermediate; for transpeptidase activity" evidence="24">
    <location>
        <position position="460"/>
    </location>
</feature>
<protein>
    <recommendedName>
        <fullName evidence="6 22">Penicillin-binding protein 1B</fullName>
        <shortName evidence="23">PBP-1b</shortName>
        <shortName evidence="23">PBP1b</shortName>
    </recommendedName>
    <alternativeName>
        <fullName evidence="19 23">Murein polymerase</fullName>
    </alternativeName>
</protein>
<dbReference type="EMBL" id="FOFS01000009">
    <property type="protein sequence ID" value="SEQ70438.1"/>
    <property type="molecule type" value="Genomic_DNA"/>
</dbReference>
<dbReference type="PANTHER" id="PTHR32282">
    <property type="entry name" value="BINDING PROTEIN TRANSPEPTIDASE, PUTATIVE-RELATED"/>
    <property type="match status" value="1"/>
</dbReference>
<keyword evidence="10 23" id="KW-0328">Glycosyltransferase</keyword>
<accession>A0A1H9I7D0</accession>
<evidence type="ECO:0000256" key="4">
    <source>
        <dbReference type="ARBA" id="ARBA00007090"/>
    </source>
</evidence>
<dbReference type="GO" id="GO:0046677">
    <property type="term" value="P:response to antibiotic"/>
    <property type="evidence" value="ECO:0007669"/>
    <property type="project" value="UniProtKB-UniRule"/>
</dbReference>
<evidence type="ECO:0000313" key="28">
    <source>
        <dbReference type="EMBL" id="SEQ70438.1"/>
    </source>
</evidence>
<dbReference type="SUPFAM" id="SSF53955">
    <property type="entry name" value="Lysozyme-like"/>
    <property type="match status" value="1"/>
</dbReference>
<evidence type="ECO:0000256" key="19">
    <source>
        <dbReference type="ARBA" id="ARBA00032454"/>
    </source>
</evidence>
<dbReference type="GO" id="GO:0008360">
    <property type="term" value="P:regulation of cell shape"/>
    <property type="evidence" value="ECO:0007669"/>
    <property type="project" value="UniProtKB-UniRule"/>
</dbReference>
<evidence type="ECO:0000256" key="9">
    <source>
        <dbReference type="ARBA" id="ARBA00022670"/>
    </source>
</evidence>
<keyword evidence="29" id="KW-1185">Reference proteome</keyword>
<dbReference type="GO" id="GO:0009002">
    <property type="term" value="F:serine-type D-Ala-D-Ala carboxypeptidase activity"/>
    <property type="evidence" value="ECO:0007669"/>
    <property type="project" value="UniProtKB-EC"/>
</dbReference>
<dbReference type="OrthoDB" id="9766909at2"/>
<comment type="subcellular location">
    <subcellularLocation>
        <location evidence="2">Cell membrane</location>
    </subcellularLocation>
</comment>